<evidence type="ECO:0000313" key="1">
    <source>
        <dbReference type="EMBL" id="OKL37803.1"/>
    </source>
</evidence>
<proteinExistence type="predicted"/>
<organism evidence="1 2">
    <name type="scientific">Domibacillus mangrovi</name>
    <dbReference type="NCBI Taxonomy" id="1714354"/>
    <lineage>
        <taxon>Bacteria</taxon>
        <taxon>Bacillati</taxon>
        <taxon>Bacillota</taxon>
        <taxon>Bacilli</taxon>
        <taxon>Bacillales</taxon>
        <taxon>Bacillaceae</taxon>
        <taxon>Domibacillus</taxon>
    </lineage>
</organism>
<reference evidence="1 2" key="1">
    <citation type="submission" date="2016-12" db="EMBL/GenBank/DDBJ databases">
        <title>Domibacillus sp. SAOS 44 whole genome sequencing.</title>
        <authorList>
            <person name="Verma A."/>
            <person name="Krishnamurthi S."/>
        </authorList>
    </citation>
    <scope>NUCLEOTIDE SEQUENCE [LARGE SCALE GENOMIC DNA]</scope>
    <source>
        <strain evidence="1 2">SAOS 44</strain>
    </source>
</reference>
<sequence length="68" mass="7367">MGRESAQKETNNIIAAVTLAHHKVSGGNSFVVEAQNEEEQKQIMLDIAKAVKGDVTKTSNGIFLILKD</sequence>
<protein>
    <submittedName>
        <fullName evidence="1">Uncharacterized protein</fullName>
    </submittedName>
</protein>
<dbReference type="STRING" id="1714354.BLL40_02975"/>
<comment type="caution">
    <text evidence="1">The sequence shown here is derived from an EMBL/GenBank/DDBJ whole genome shotgun (WGS) entry which is preliminary data.</text>
</comment>
<accession>A0A1Q5P6I0</accession>
<dbReference type="OrthoDB" id="2990231at2"/>
<dbReference type="Pfam" id="PF21835">
    <property type="entry name" value="YIEGIA_cap"/>
    <property type="match status" value="1"/>
</dbReference>
<dbReference type="RefSeq" id="WP_073710440.1">
    <property type="nucleotide sequence ID" value="NZ_MRWQ01000002.1"/>
</dbReference>
<gene>
    <name evidence="1" type="ORF">BLL40_02975</name>
</gene>
<dbReference type="Proteomes" id="UP000186524">
    <property type="component" value="Unassembled WGS sequence"/>
</dbReference>
<dbReference type="InterPro" id="IPR054055">
    <property type="entry name" value="YpzH"/>
</dbReference>
<evidence type="ECO:0000313" key="2">
    <source>
        <dbReference type="Proteomes" id="UP000186524"/>
    </source>
</evidence>
<dbReference type="EMBL" id="MRWQ01000002">
    <property type="protein sequence ID" value="OKL37803.1"/>
    <property type="molecule type" value="Genomic_DNA"/>
</dbReference>
<name>A0A1Q5P6I0_9BACI</name>
<keyword evidence="2" id="KW-1185">Reference proteome</keyword>
<dbReference type="AlphaFoldDB" id="A0A1Q5P6I0"/>